<evidence type="ECO:0000313" key="10">
    <source>
        <dbReference type="Proteomes" id="UP001221519"/>
    </source>
</evidence>
<dbReference type="SUPFAM" id="SSF54001">
    <property type="entry name" value="Cysteine proteinases"/>
    <property type="match status" value="1"/>
</dbReference>
<evidence type="ECO:0000313" key="8">
    <source>
        <dbReference type="EMBL" id="WDI04384.1"/>
    </source>
</evidence>
<evidence type="ECO:0000256" key="4">
    <source>
        <dbReference type="ARBA" id="ARBA00022807"/>
    </source>
</evidence>
<keyword evidence="10" id="KW-1185">Reference proteome</keyword>
<comment type="similarity">
    <text evidence="1">Belongs to the peptidase C40 family.</text>
</comment>
<dbReference type="AlphaFoldDB" id="A0AAX3N4Z7"/>
<dbReference type="GO" id="GO:0008234">
    <property type="term" value="F:cysteine-type peptidase activity"/>
    <property type="evidence" value="ECO:0007669"/>
    <property type="project" value="UniProtKB-KW"/>
</dbReference>
<reference evidence="7 10" key="1">
    <citation type="submission" date="2023-02" db="EMBL/GenBank/DDBJ databases">
        <title>Pathogen: clinical or host-associated sample.</title>
        <authorList>
            <person name="Hergert J."/>
            <person name="Casey R."/>
            <person name="Wagner J."/>
            <person name="Young E.L."/>
            <person name="Oakeson K.F."/>
        </authorList>
    </citation>
    <scope>NUCLEOTIDE SEQUENCE</scope>
    <source>
        <strain evidence="8 10">2022CK-00829</strain>
        <strain evidence="7">2022CK-00830</strain>
    </source>
</reference>
<keyword evidence="3" id="KW-0378">Hydrolase</keyword>
<protein>
    <submittedName>
        <fullName evidence="7">C40 family peptidase</fullName>
    </submittedName>
</protein>
<proteinExistence type="inferred from homology"/>
<gene>
    <name evidence="7" type="ORF">PUW23_11015</name>
    <name evidence="8" type="ORF">PUW25_10700</name>
</gene>
<dbReference type="PANTHER" id="PTHR47053:SF1">
    <property type="entry name" value="MUREIN DD-ENDOPEPTIDASE MEPH-RELATED"/>
    <property type="match status" value="1"/>
</dbReference>
<organism evidence="7 9">
    <name type="scientific">Paenibacillus urinalis</name>
    <dbReference type="NCBI Taxonomy" id="521520"/>
    <lineage>
        <taxon>Bacteria</taxon>
        <taxon>Bacillati</taxon>
        <taxon>Bacillota</taxon>
        <taxon>Bacilli</taxon>
        <taxon>Bacillales</taxon>
        <taxon>Paenibacillaceae</taxon>
        <taxon>Paenibacillus</taxon>
    </lineage>
</organism>
<dbReference type="Proteomes" id="UP001221519">
    <property type="component" value="Chromosome"/>
</dbReference>
<evidence type="ECO:0000313" key="7">
    <source>
        <dbReference type="EMBL" id="WDH84702.1"/>
    </source>
</evidence>
<accession>A0AAX3N4Z7</accession>
<name>A0AAX3N4Z7_9BACL</name>
<evidence type="ECO:0000256" key="2">
    <source>
        <dbReference type="ARBA" id="ARBA00022670"/>
    </source>
</evidence>
<dbReference type="PANTHER" id="PTHR47053">
    <property type="entry name" value="MUREIN DD-ENDOPEPTIDASE MEPH-RELATED"/>
    <property type="match status" value="1"/>
</dbReference>
<evidence type="ECO:0000313" key="9">
    <source>
        <dbReference type="Proteomes" id="UP001220962"/>
    </source>
</evidence>
<dbReference type="EMBL" id="CP118108">
    <property type="protein sequence ID" value="WDI04384.1"/>
    <property type="molecule type" value="Genomic_DNA"/>
</dbReference>
<dbReference type="InterPro" id="IPR000064">
    <property type="entry name" value="NLP_P60_dom"/>
</dbReference>
<sequence>MKKTLTAAALGFALLFSAGVTEASASILSKTVNNTVGIPYQFGGSTLSGFDCSGFTRYVYKQLGVNLPHSSKQQFHKGQAIKKSELVKGDLVFFNTSGSGVSHVGIYLGNNQFVSATSSKGIAITPINKGYWSSKYYGAKRMLSPASAERAGL</sequence>
<feature type="chain" id="PRO_5043892561" evidence="5">
    <location>
        <begin position="24"/>
        <end position="153"/>
    </location>
</feature>
<evidence type="ECO:0000256" key="5">
    <source>
        <dbReference type="SAM" id="SignalP"/>
    </source>
</evidence>
<evidence type="ECO:0000256" key="3">
    <source>
        <dbReference type="ARBA" id="ARBA00022801"/>
    </source>
</evidence>
<evidence type="ECO:0000259" key="6">
    <source>
        <dbReference type="PROSITE" id="PS51935"/>
    </source>
</evidence>
<keyword evidence="5" id="KW-0732">Signal</keyword>
<evidence type="ECO:0000256" key="1">
    <source>
        <dbReference type="ARBA" id="ARBA00007074"/>
    </source>
</evidence>
<dbReference type="InterPro" id="IPR038765">
    <property type="entry name" value="Papain-like_cys_pep_sf"/>
</dbReference>
<dbReference type="EMBL" id="CP118101">
    <property type="protein sequence ID" value="WDH84702.1"/>
    <property type="molecule type" value="Genomic_DNA"/>
</dbReference>
<feature type="domain" description="NlpC/P60" evidence="6">
    <location>
        <begin position="21"/>
        <end position="143"/>
    </location>
</feature>
<dbReference type="GO" id="GO:0006508">
    <property type="term" value="P:proteolysis"/>
    <property type="evidence" value="ECO:0007669"/>
    <property type="project" value="UniProtKB-KW"/>
</dbReference>
<keyword evidence="4" id="KW-0788">Thiol protease</keyword>
<keyword evidence="2" id="KW-0645">Protease</keyword>
<dbReference type="Gene3D" id="3.90.1720.10">
    <property type="entry name" value="endopeptidase domain like (from Nostoc punctiforme)"/>
    <property type="match status" value="1"/>
</dbReference>
<dbReference type="InterPro" id="IPR051202">
    <property type="entry name" value="Peptidase_C40"/>
</dbReference>
<dbReference type="RefSeq" id="WP_047909527.1">
    <property type="nucleotide sequence ID" value="NZ_CP118101.1"/>
</dbReference>
<dbReference type="Pfam" id="PF00877">
    <property type="entry name" value="NLPC_P60"/>
    <property type="match status" value="1"/>
</dbReference>
<dbReference type="Proteomes" id="UP001220962">
    <property type="component" value="Chromosome"/>
</dbReference>
<feature type="signal peptide" evidence="5">
    <location>
        <begin position="1"/>
        <end position="23"/>
    </location>
</feature>
<dbReference type="PROSITE" id="PS51935">
    <property type="entry name" value="NLPC_P60"/>
    <property type="match status" value="1"/>
</dbReference>